<proteinExistence type="predicted"/>
<protein>
    <submittedName>
        <fullName evidence="2">Uncharacterized protein</fullName>
    </submittedName>
</protein>
<evidence type="ECO:0000313" key="3">
    <source>
        <dbReference type="Proteomes" id="UP000326082"/>
    </source>
</evidence>
<name>A0A5J6TRW2_9CAUD</name>
<feature type="region of interest" description="Disordered" evidence="1">
    <location>
        <begin position="1"/>
        <end position="36"/>
    </location>
</feature>
<feature type="compositionally biased region" description="Polar residues" evidence="1">
    <location>
        <begin position="1"/>
        <end position="11"/>
    </location>
</feature>
<evidence type="ECO:0000256" key="1">
    <source>
        <dbReference type="SAM" id="MobiDB-lite"/>
    </source>
</evidence>
<dbReference type="GeneID" id="77929846"/>
<dbReference type="Proteomes" id="UP000326082">
    <property type="component" value="Segment"/>
</dbReference>
<gene>
    <name evidence="2" type="primary">69</name>
    <name evidence="2" type="ORF">PBI_POWERBALL_69</name>
</gene>
<sequence>MTNPATISHSPTEAMRDYERHRDTRARDRSGTNHAGQTTAECIACHTTFDVGETRAAHPTFRPICTPECLHALNHHRFVRHDDTTRWCACGWFTSATEPIAEQRLAAHRQRVTRNAA</sequence>
<accession>A0A5J6TRW2</accession>
<dbReference type="RefSeq" id="YP_010654008.1">
    <property type="nucleotide sequence ID" value="NC_070805.1"/>
</dbReference>
<reference evidence="2 3" key="1">
    <citation type="submission" date="2019-07" db="EMBL/GenBank/DDBJ databases">
        <authorList>
            <person name="Lauer M.J."/>
            <person name="Stoner T.H."/>
            <person name="Garlena R.A."/>
            <person name="Russell D.A."/>
            <person name="Pope W.H."/>
            <person name="Jacobs-Sera D."/>
            <person name="Hatfull G.F."/>
        </authorList>
    </citation>
    <scope>NUCLEOTIDE SEQUENCE [LARGE SCALE GENOMIC DNA]</scope>
</reference>
<organism evidence="2 3">
    <name type="scientific">Gordonia phage Powerball</name>
    <dbReference type="NCBI Taxonomy" id="2599847"/>
    <lineage>
        <taxon>Viruses</taxon>
        <taxon>Duplodnaviria</taxon>
        <taxon>Heunggongvirae</taxon>
        <taxon>Uroviricota</taxon>
        <taxon>Caudoviricetes</taxon>
        <taxon>Powerballvirus</taxon>
        <taxon>Powerballvirus powerball</taxon>
    </lineage>
</organism>
<evidence type="ECO:0000313" key="2">
    <source>
        <dbReference type="EMBL" id="QFG13501.1"/>
    </source>
</evidence>
<dbReference type="EMBL" id="MN234218">
    <property type="protein sequence ID" value="QFG13501.1"/>
    <property type="molecule type" value="Genomic_DNA"/>
</dbReference>
<feature type="compositionally biased region" description="Basic and acidic residues" evidence="1">
    <location>
        <begin position="14"/>
        <end position="31"/>
    </location>
</feature>
<dbReference type="KEGG" id="vg:77929846"/>
<keyword evidence="3" id="KW-1185">Reference proteome</keyword>